<sequence length="465" mass="51772">MKSGLVSVNTARQVNAAHPKTTVNAARPMSCLSKIAHSTVKRPIHKNTTFKNNNVNQRGNPQMDLQNKGLIDSGCSRHMIGNMSYLTDYEEINGVYVAFGGNPNGGKITRKCAIKTDTKDETSGILKSFITRIENLVDHKVKVIRCDNRTEFKNREMNQFCEMKGILRQFSVARTPQQNGVAERRNMTLIEAARTMLADSKTPTLSFMRPVGCLVTILNTKDHLGKIDGKANEGFFVGYSLNSKAFRVFNSRTRIVEENLHISFSESSPNVVGNGPDWLFNIDALTRTINYEPIVSGTQSNGFAGTKACDNAGQASKETEPVKDYIILSLWIVDLPFFQDPKSSQDDGLKPSSDDRKKVDKDPSKGNESYDQEKEDSVNNTNNVNFVGTNEDNELSFDSYMPALKDVSIFYFSNKDEDDDAVADMNNLDTTIQVSPTSTTRIHKDHPLDQVIGDLHLATQTRSMT</sequence>
<organism evidence="3">
    <name type="scientific">Tanacetum cinerariifolium</name>
    <name type="common">Dalmatian daisy</name>
    <name type="synonym">Chrysanthemum cinerariifolium</name>
    <dbReference type="NCBI Taxonomy" id="118510"/>
    <lineage>
        <taxon>Eukaryota</taxon>
        <taxon>Viridiplantae</taxon>
        <taxon>Streptophyta</taxon>
        <taxon>Embryophyta</taxon>
        <taxon>Tracheophyta</taxon>
        <taxon>Spermatophyta</taxon>
        <taxon>Magnoliopsida</taxon>
        <taxon>eudicotyledons</taxon>
        <taxon>Gunneridae</taxon>
        <taxon>Pentapetalae</taxon>
        <taxon>asterids</taxon>
        <taxon>campanulids</taxon>
        <taxon>Asterales</taxon>
        <taxon>Asteraceae</taxon>
        <taxon>Asteroideae</taxon>
        <taxon>Anthemideae</taxon>
        <taxon>Anthemidinae</taxon>
        <taxon>Tanacetum</taxon>
    </lineage>
</organism>
<dbReference type="Pfam" id="PF25597">
    <property type="entry name" value="SH3_retrovirus"/>
    <property type="match status" value="1"/>
</dbReference>
<dbReference type="GO" id="GO:0003676">
    <property type="term" value="F:nucleic acid binding"/>
    <property type="evidence" value="ECO:0007669"/>
    <property type="project" value="InterPro"/>
</dbReference>
<feature type="domain" description="Integrase catalytic" evidence="2">
    <location>
        <begin position="77"/>
        <end position="240"/>
    </location>
</feature>
<evidence type="ECO:0000259" key="2">
    <source>
        <dbReference type="PROSITE" id="PS50994"/>
    </source>
</evidence>
<dbReference type="InterPro" id="IPR039537">
    <property type="entry name" value="Retrotran_Ty1/copia-like"/>
</dbReference>
<dbReference type="PANTHER" id="PTHR42648">
    <property type="entry name" value="TRANSPOSASE, PUTATIVE-RELATED"/>
    <property type="match status" value="1"/>
</dbReference>
<proteinExistence type="predicted"/>
<dbReference type="GO" id="GO:0008233">
    <property type="term" value="F:peptidase activity"/>
    <property type="evidence" value="ECO:0007669"/>
    <property type="project" value="UniProtKB-KW"/>
</dbReference>
<dbReference type="PROSITE" id="PS50994">
    <property type="entry name" value="INTEGRASE"/>
    <property type="match status" value="1"/>
</dbReference>
<protein>
    <recommendedName>
        <fullName evidence="2">Integrase catalytic domain-containing protein</fullName>
    </recommendedName>
</protein>
<reference evidence="3" key="1">
    <citation type="journal article" date="2019" name="Sci. Rep.">
        <title>Draft genome of Tanacetum cinerariifolium, the natural source of mosquito coil.</title>
        <authorList>
            <person name="Yamashiro T."/>
            <person name="Shiraishi A."/>
            <person name="Satake H."/>
            <person name="Nakayama K."/>
        </authorList>
    </citation>
    <scope>NUCLEOTIDE SEQUENCE</scope>
</reference>
<dbReference type="InterPro" id="IPR057670">
    <property type="entry name" value="SH3_retrovirus"/>
</dbReference>
<dbReference type="AlphaFoldDB" id="A0A6L2JF80"/>
<feature type="compositionally biased region" description="Basic and acidic residues" evidence="1">
    <location>
        <begin position="343"/>
        <end position="365"/>
    </location>
</feature>
<name>A0A6L2JF80_TANCI</name>
<gene>
    <name evidence="3" type="ORF">Tci_007651</name>
</gene>
<dbReference type="InterPro" id="IPR036397">
    <property type="entry name" value="RNaseH_sf"/>
</dbReference>
<dbReference type="Gene3D" id="3.30.420.10">
    <property type="entry name" value="Ribonuclease H-like superfamily/Ribonuclease H"/>
    <property type="match status" value="1"/>
</dbReference>
<dbReference type="SUPFAM" id="SSF53098">
    <property type="entry name" value="Ribonuclease H-like"/>
    <property type="match status" value="1"/>
</dbReference>
<accession>A0A6L2JF80</accession>
<feature type="region of interest" description="Disordered" evidence="1">
    <location>
        <begin position="342"/>
        <end position="384"/>
    </location>
</feature>
<dbReference type="InterPro" id="IPR012337">
    <property type="entry name" value="RNaseH-like_sf"/>
</dbReference>
<evidence type="ECO:0000256" key="1">
    <source>
        <dbReference type="SAM" id="MobiDB-lite"/>
    </source>
</evidence>
<comment type="caution">
    <text evidence="3">The sequence shown here is derived from an EMBL/GenBank/DDBJ whole genome shotgun (WGS) entry which is preliminary data.</text>
</comment>
<dbReference type="InterPro" id="IPR001584">
    <property type="entry name" value="Integrase_cat-core"/>
</dbReference>
<evidence type="ECO:0000313" key="3">
    <source>
        <dbReference type="EMBL" id="GEU35673.1"/>
    </source>
</evidence>
<dbReference type="EMBL" id="BKCJ010000718">
    <property type="protein sequence ID" value="GEU35673.1"/>
    <property type="molecule type" value="Genomic_DNA"/>
</dbReference>
<dbReference type="GO" id="GO:0015074">
    <property type="term" value="P:DNA integration"/>
    <property type="evidence" value="ECO:0007669"/>
    <property type="project" value="InterPro"/>
</dbReference>
<dbReference type="GO" id="GO:0006508">
    <property type="term" value="P:proteolysis"/>
    <property type="evidence" value="ECO:0007669"/>
    <property type="project" value="UniProtKB-KW"/>
</dbReference>
<dbReference type="PANTHER" id="PTHR42648:SF32">
    <property type="entry name" value="RIBONUCLEASE H-LIKE DOMAIN, GAG-PRE-INTEGRASE DOMAIN PROTEIN-RELATED"/>
    <property type="match status" value="1"/>
</dbReference>